<dbReference type="Gene3D" id="1.20.1440.60">
    <property type="entry name" value="23S rRNA-intervening sequence"/>
    <property type="match status" value="1"/>
</dbReference>
<dbReference type="AlphaFoldDB" id="A0A0G1GX94"/>
<comment type="caution">
    <text evidence="1">The sequence shown here is derived from an EMBL/GenBank/DDBJ whole genome shotgun (WGS) entry which is preliminary data.</text>
</comment>
<name>A0A0G1GX94_9BACT</name>
<organism evidence="1 2">
    <name type="scientific">Candidatus Gottesmanbacteria bacterium GW2011_GWB1_44_11c</name>
    <dbReference type="NCBI Taxonomy" id="1618447"/>
    <lineage>
        <taxon>Bacteria</taxon>
        <taxon>Candidatus Gottesmaniibacteriota</taxon>
    </lineage>
</organism>
<keyword evidence="1" id="KW-0687">Ribonucleoprotein</keyword>
<evidence type="ECO:0000313" key="2">
    <source>
        <dbReference type="Proteomes" id="UP000034617"/>
    </source>
</evidence>
<gene>
    <name evidence="1" type="ORF">UW22_C0005G0012</name>
</gene>
<reference evidence="1 2" key="1">
    <citation type="journal article" date="2015" name="Nature">
        <title>rRNA introns, odd ribosomes, and small enigmatic genomes across a large radiation of phyla.</title>
        <authorList>
            <person name="Brown C.T."/>
            <person name="Hug L.A."/>
            <person name="Thomas B.C."/>
            <person name="Sharon I."/>
            <person name="Castelle C.J."/>
            <person name="Singh A."/>
            <person name="Wilkins M.J."/>
            <person name="Williams K.H."/>
            <person name="Banfield J.F."/>
        </authorList>
    </citation>
    <scope>NUCLEOTIDE SEQUENCE [LARGE SCALE GENOMIC DNA]</scope>
</reference>
<dbReference type="SUPFAM" id="SSF158446">
    <property type="entry name" value="IVS-encoded protein-like"/>
    <property type="match status" value="1"/>
</dbReference>
<proteinExistence type="predicted"/>
<dbReference type="NCBIfam" id="TIGR02436">
    <property type="entry name" value="four helix bundle protein"/>
    <property type="match status" value="1"/>
</dbReference>
<evidence type="ECO:0000313" key="1">
    <source>
        <dbReference type="EMBL" id="KKT38838.1"/>
    </source>
</evidence>
<accession>A0A0G1GX94</accession>
<dbReference type="GO" id="GO:0005840">
    <property type="term" value="C:ribosome"/>
    <property type="evidence" value="ECO:0007669"/>
    <property type="project" value="UniProtKB-KW"/>
</dbReference>
<keyword evidence="1" id="KW-0689">Ribosomal protein</keyword>
<dbReference type="InterPro" id="IPR036583">
    <property type="entry name" value="23S_rRNA_IVS_sf"/>
</dbReference>
<dbReference type="InterPro" id="IPR012657">
    <property type="entry name" value="23S_rRNA-intervening_sequence"/>
</dbReference>
<dbReference type="EMBL" id="LCHM01000005">
    <property type="protein sequence ID" value="KKT38838.1"/>
    <property type="molecule type" value="Genomic_DNA"/>
</dbReference>
<sequence length="111" mass="12440">MSFHEHKLWQEAYVALMDTHEALEGDFEDPEEEIVQQVLESATTLSAKIADGLSRLDRRFGRQILLDAVGMVAVVRTHLAVAWGRGLVTDETFRALDGKYDALGIALQQTR</sequence>
<dbReference type="Proteomes" id="UP000034617">
    <property type="component" value="Unassembled WGS sequence"/>
</dbReference>
<protein>
    <submittedName>
        <fullName evidence="1">S23 ribosomal protein</fullName>
    </submittedName>
</protein>